<evidence type="ECO:0000256" key="7">
    <source>
        <dbReference type="ARBA" id="ARBA00022771"/>
    </source>
</evidence>
<evidence type="ECO:0000256" key="12">
    <source>
        <dbReference type="ARBA" id="ARBA00023163"/>
    </source>
</evidence>
<comment type="function">
    <text evidence="16">Plays a major role in the induction and maintenance of cellular transformation. E6 associates with host UBE3A/E6-AP ubiquitin-protein ligase and modulates its activity. Protects host keratinocytes from apoptosis by mediating the degradation of host BAK1. May also inhibit host immune response.</text>
</comment>
<dbReference type="InterPro" id="IPR038575">
    <property type="entry name" value="E6_sf"/>
</dbReference>
<name>A0A220IGE9_9PAPI</name>
<comment type="caution">
    <text evidence="16">Lacks conserved residue(s) required for the propagation of feature annotation.</text>
</comment>
<dbReference type="GO" id="GO:0052170">
    <property type="term" value="P:symbiont-mediated suppression of host innate immune response"/>
    <property type="evidence" value="ECO:0007669"/>
    <property type="project" value="UniProtKB-KW"/>
</dbReference>
<dbReference type="Proteomes" id="UP000246535">
    <property type="component" value="Segment"/>
</dbReference>
<dbReference type="GO" id="GO:0030430">
    <property type="term" value="C:host cell cytoplasm"/>
    <property type="evidence" value="ECO:0007669"/>
    <property type="project" value="UniProtKB-SubCell"/>
</dbReference>
<keyword evidence="2 16" id="KW-0244">Early protein</keyword>
<feature type="zinc finger region" evidence="16">
    <location>
        <begin position="107"/>
        <end position="143"/>
    </location>
</feature>
<sequence>MFHTGNDYAMALPATVAELCLRAGVPRDDVQVPCVFCGGFLTFTELCEFDAKCMRLRWKDGRAFGCCVRCACIVGKAERDRFLQASVVGIDLVRYCRGGFLRLTVRCWSCLRLMGATEKVSAVLAGQSFDLVRGRWRARCRFCP</sequence>
<evidence type="ECO:0000256" key="8">
    <source>
        <dbReference type="ARBA" id="ARBA00022833"/>
    </source>
</evidence>
<keyword evidence="13 16" id="KW-1035">Host cytoplasm</keyword>
<evidence type="ECO:0000256" key="1">
    <source>
        <dbReference type="ARBA" id="ARBA00006346"/>
    </source>
</evidence>
<dbReference type="GO" id="GO:0052150">
    <property type="term" value="P:symbiont-mediated perturbation of host apoptosis"/>
    <property type="evidence" value="ECO:0007669"/>
    <property type="project" value="UniProtKB-KW"/>
</dbReference>
<evidence type="ECO:0000256" key="14">
    <source>
        <dbReference type="ARBA" id="ARBA00023280"/>
    </source>
</evidence>
<comment type="similarity">
    <text evidence="1 16 17">Belongs to the papillomaviridae E6 protein family.</text>
</comment>
<accession>A0A220IGE9</accession>
<evidence type="ECO:0000256" key="15">
    <source>
        <dbReference type="ARBA" id="ARBA00023323"/>
    </source>
</evidence>
<proteinExistence type="inferred from homology"/>
<dbReference type="EMBL" id="MF327537">
    <property type="protein sequence ID" value="ASH99062.1"/>
    <property type="molecule type" value="Genomic_DNA"/>
</dbReference>
<evidence type="ECO:0000256" key="2">
    <source>
        <dbReference type="ARBA" id="ARBA00022518"/>
    </source>
</evidence>
<keyword evidence="6 16" id="KW-0479">Metal-binding</keyword>
<feature type="zinc finger region" evidence="16">
    <location>
        <begin position="34"/>
        <end position="70"/>
    </location>
</feature>
<keyword evidence="4 16" id="KW-0945">Host-virus interaction</keyword>
<protein>
    <recommendedName>
        <fullName evidence="16 17">Protein E6</fullName>
    </recommendedName>
</protein>
<dbReference type="GO" id="GO:0042025">
    <property type="term" value="C:host cell nucleus"/>
    <property type="evidence" value="ECO:0007669"/>
    <property type="project" value="UniProtKB-SubCell"/>
</dbReference>
<organism evidence="18">
    <name type="scientific">Ailuropoda melanoleuca papillomavirus 4</name>
    <dbReference type="NCBI Taxonomy" id="2016453"/>
    <lineage>
        <taxon>Viruses</taxon>
        <taxon>Monodnaviria</taxon>
        <taxon>Shotokuvirae</taxon>
        <taxon>Cossaviricota</taxon>
        <taxon>Papovaviricetes</taxon>
        <taxon>Zurhausenvirales</taxon>
        <taxon>Papillomaviridae</taxon>
        <taxon>Firstpapillomavirinae</taxon>
        <taxon>Dyonupapillomavirus</taxon>
        <taxon>Dyonupapillomavirus 1</taxon>
    </lineage>
</organism>
<keyword evidence="3 16" id="KW-1048">Host nucleus</keyword>
<evidence type="ECO:0000256" key="6">
    <source>
        <dbReference type="ARBA" id="ARBA00022723"/>
    </source>
</evidence>
<keyword evidence="9 16" id="KW-0805">Transcription regulation</keyword>
<evidence type="ECO:0000256" key="4">
    <source>
        <dbReference type="ARBA" id="ARBA00022581"/>
    </source>
</evidence>
<keyword evidence="15 16" id="KW-1119">Modulation of host cell apoptosis by virus</keyword>
<dbReference type="Gene3D" id="3.30.240.40">
    <property type="entry name" value="E6 early regulatory protein"/>
    <property type="match status" value="2"/>
</dbReference>
<evidence type="ECO:0000256" key="5">
    <source>
        <dbReference type="ARBA" id="ARBA00022632"/>
    </source>
</evidence>
<dbReference type="GO" id="GO:0006351">
    <property type="term" value="P:DNA-templated transcription"/>
    <property type="evidence" value="ECO:0007669"/>
    <property type="project" value="UniProtKB-UniRule"/>
</dbReference>
<evidence type="ECO:0000313" key="18">
    <source>
        <dbReference type="EMBL" id="ASH99062.1"/>
    </source>
</evidence>
<dbReference type="Pfam" id="PF00518">
    <property type="entry name" value="E6"/>
    <property type="match status" value="1"/>
</dbReference>
<dbReference type="GO" id="GO:0008270">
    <property type="term" value="F:zinc ion binding"/>
    <property type="evidence" value="ECO:0007669"/>
    <property type="project" value="UniProtKB-KW"/>
</dbReference>
<evidence type="ECO:0000256" key="17">
    <source>
        <dbReference type="RuleBase" id="RU363123"/>
    </source>
</evidence>
<keyword evidence="8 16" id="KW-0862">Zinc</keyword>
<keyword evidence="12 16" id="KW-0804">Transcription</keyword>
<comment type="subunit">
    <text evidence="16">Forms homodimers. Interacts with ubiquitin-protein ligase UBE3A/E6-AP; this interaction stimulates UBE3A ubiquitin activity. Interacts with host BAK1.</text>
</comment>
<gene>
    <name evidence="16" type="primary">E6</name>
</gene>
<dbReference type="GO" id="GO:0006355">
    <property type="term" value="P:regulation of DNA-templated transcription"/>
    <property type="evidence" value="ECO:0007669"/>
    <property type="project" value="UniProtKB-UniRule"/>
</dbReference>
<comment type="subcellular location">
    <subcellularLocation>
        <location evidence="16 17">Host cytoplasm</location>
    </subcellularLocation>
    <subcellularLocation>
        <location evidence="16 17">Host nucleus</location>
    </subcellularLocation>
</comment>
<dbReference type="HAMAP" id="MF_04006">
    <property type="entry name" value="HPV_E6"/>
    <property type="match status" value="1"/>
</dbReference>
<evidence type="ECO:0000256" key="13">
    <source>
        <dbReference type="ARBA" id="ARBA00023200"/>
    </source>
</evidence>
<evidence type="ECO:0000256" key="11">
    <source>
        <dbReference type="ARBA" id="ARBA00023159"/>
    </source>
</evidence>
<keyword evidence="7 16" id="KW-0863">Zinc-finger</keyword>
<keyword evidence="11 16" id="KW-0010">Activator</keyword>
<evidence type="ECO:0000256" key="3">
    <source>
        <dbReference type="ARBA" id="ARBA00022562"/>
    </source>
</evidence>
<dbReference type="GO" id="GO:0039648">
    <property type="term" value="P:symbiont-mediated perturbation of host ubiquitin-like protein modification"/>
    <property type="evidence" value="ECO:0007669"/>
    <property type="project" value="UniProtKB-UniRule"/>
</dbReference>
<keyword evidence="5 16" id="KW-1090">Inhibition of host innate immune response by virus</keyword>
<keyword evidence="10 16" id="KW-0238">DNA-binding</keyword>
<evidence type="ECO:0000256" key="16">
    <source>
        <dbReference type="HAMAP-Rule" id="MF_04006"/>
    </source>
</evidence>
<reference evidence="18" key="1">
    <citation type="journal article" date="2017" name="Microbiome">
        <title>Virome comparisons in wild-diseased and healthy captive giant pandas.</title>
        <authorList>
            <person name="Zhang W."/>
            <person name="Yang S."/>
            <person name="Shan T."/>
            <person name="Hou R."/>
            <person name="Liu Z."/>
            <person name="Li W."/>
            <person name="Guo L."/>
            <person name="Wang Y."/>
            <person name="Chen P."/>
            <person name="Wang X."/>
            <person name="Feng F."/>
            <person name="Wang H."/>
            <person name="Chen C."/>
            <person name="Shen Q."/>
            <person name="Zhou C."/>
            <person name="Hua X."/>
            <person name="Cui L."/>
            <person name="Deng X."/>
            <person name="Zhang Z."/>
            <person name="Qi D."/>
            <person name="Delwart E."/>
        </authorList>
    </citation>
    <scope>NUCLEOTIDE SEQUENCE [LARGE SCALE GENOMIC DNA]</scope>
    <source>
        <strain evidence="18">Gpam003</strain>
    </source>
</reference>
<evidence type="ECO:0000256" key="10">
    <source>
        <dbReference type="ARBA" id="ARBA00023125"/>
    </source>
</evidence>
<dbReference type="GO" id="GO:0039502">
    <property type="term" value="P:symbiont-mediated suppression of host type I interferon-mediated signaling pathway"/>
    <property type="evidence" value="ECO:0007669"/>
    <property type="project" value="UniProtKB-UniRule"/>
</dbReference>
<dbReference type="InterPro" id="IPR001334">
    <property type="entry name" value="E6"/>
</dbReference>
<keyword evidence="14 16" id="KW-0899">Viral immunoevasion</keyword>
<evidence type="ECO:0000256" key="9">
    <source>
        <dbReference type="ARBA" id="ARBA00023015"/>
    </source>
</evidence>
<dbReference type="GO" id="GO:0003677">
    <property type="term" value="F:DNA binding"/>
    <property type="evidence" value="ECO:0007669"/>
    <property type="project" value="UniProtKB-UniRule"/>
</dbReference>
<dbReference type="SUPFAM" id="SSF161229">
    <property type="entry name" value="E6 C-terminal domain-like"/>
    <property type="match status" value="2"/>
</dbReference>